<organism evidence="3 4">
    <name type="scientific">Marinococcus luteus</name>
    <dbReference type="NCBI Taxonomy" id="1122204"/>
    <lineage>
        <taxon>Bacteria</taxon>
        <taxon>Bacillati</taxon>
        <taxon>Bacillota</taxon>
        <taxon>Bacilli</taxon>
        <taxon>Bacillales</taxon>
        <taxon>Bacillaceae</taxon>
        <taxon>Marinococcus</taxon>
    </lineage>
</organism>
<keyword evidence="1" id="KW-0472">Membrane</keyword>
<dbReference type="GO" id="GO:0034220">
    <property type="term" value="P:monoatomic ion transmembrane transport"/>
    <property type="evidence" value="ECO:0007669"/>
    <property type="project" value="UniProtKB-KW"/>
</dbReference>
<feature type="transmembrane region" description="Helical" evidence="1">
    <location>
        <begin position="78"/>
        <end position="99"/>
    </location>
</feature>
<keyword evidence="3" id="KW-0406">Ion transport</keyword>
<keyword evidence="4" id="KW-1185">Reference proteome</keyword>
<dbReference type="OrthoDB" id="9813518at2"/>
<evidence type="ECO:0000259" key="2">
    <source>
        <dbReference type="Pfam" id="PF07885"/>
    </source>
</evidence>
<name>A0A1H2WIE4_9BACI</name>
<keyword evidence="1" id="KW-0812">Transmembrane</keyword>
<dbReference type="STRING" id="1122204.SAMN05421781_2454"/>
<keyword evidence="3" id="KW-0407">Ion channel</keyword>
<feature type="transmembrane region" description="Helical" evidence="1">
    <location>
        <begin position="35"/>
        <end position="58"/>
    </location>
</feature>
<dbReference type="AlphaFoldDB" id="A0A1H2WIE4"/>
<dbReference type="Gene3D" id="1.10.287.70">
    <property type="match status" value="1"/>
</dbReference>
<keyword evidence="1" id="KW-1133">Transmembrane helix</keyword>
<dbReference type="Proteomes" id="UP000199488">
    <property type="component" value="Unassembled WGS sequence"/>
</dbReference>
<keyword evidence="3" id="KW-0813">Transport</keyword>
<dbReference type="SUPFAM" id="SSF81324">
    <property type="entry name" value="Voltage-gated potassium channels"/>
    <property type="match status" value="1"/>
</dbReference>
<dbReference type="EMBL" id="FNNC01000005">
    <property type="protein sequence ID" value="SDW80443.1"/>
    <property type="molecule type" value="Genomic_DNA"/>
</dbReference>
<dbReference type="InterPro" id="IPR013099">
    <property type="entry name" value="K_chnl_dom"/>
</dbReference>
<sequence length="136" mass="15222">MLPGLLLGLTFIFVLINLYYFFTNKTYKHTVFSPAMFYKLFVVMLSLTFAFALLYYFLSFYETVFRINDPTDTAAESTFLNCLYFSGVTILSVGYGDLVPVGTARAFALLQAALGLLLPTAYFMKALGSSQNKESS</sequence>
<evidence type="ECO:0000313" key="3">
    <source>
        <dbReference type="EMBL" id="SDW80443.1"/>
    </source>
</evidence>
<feature type="transmembrane region" description="Helical" evidence="1">
    <location>
        <begin position="6"/>
        <end position="23"/>
    </location>
</feature>
<evidence type="ECO:0000313" key="4">
    <source>
        <dbReference type="Proteomes" id="UP000199488"/>
    </source>
</evidence>
<feature type="domain" description="Potassium channel" evidence="2">
    <location>
        <begin position="44"/>
        <end position="123"/>
    </location>
</feature>
<feature type="transmembrane region" description="Helical" evidence="1">
    <location>
        <begin position="106"/>
        <end position="124"/>
    </location>
</feature>
<dbReference type="RefSeq" id="WP_091615521.1">
    <property type="nucleotide sequence ID" value="NZ_FNNC01000005.1"/>
</dbReference>
<evidence type="ECO:0000256" key="1">
    <source>
        <dbReference type="SAM" id="Phobius"/>
    </source>
</evidence>
<reference evidence="3 4" key="1">
    <citation type="submission" date="2016-10" db="EMBL/GenBank/DDBJ databases">
        <authorList>
            <person name="de Groot N.N."/>
        </authorList>
    </citation>
    <scope>NUCLEOTIDE SEQUENCE [LARGE SCALE GENOMIC DNA]</scope>
    <source>
        <strain evidence="3 4">DSM 23126</strain>
    </source>
</reference>
<dbReference type="Pfam" id="PF07885">
    <property type="entry name" value="Ion_trans_2"/>
    <property type="match status" value="1"/>
</dbReference>
<accession>A0A1H2WIE4</accession>
<protein>
    <submittedName>
        <fullName evidence="3">Potassium channel LctB</fullName>
    </submittedName>
</protein>
<proteinExistence type="predicted"/>
<gene>
    <name evidence="3" type="ORF">SAMN05421781_2454</name>
</gene>